<dbReference type="EMBL" id="FNNI01000006">
    <property type="protein sequence ID" value="SDX52998.1"/>
    <property type="molecule type" value="Genomic_DNA"/>
</dbReference>
<sequence length="258" mass="29188">MMVTNEITISVIITTCDRPEYIQESLKSVLDQEVAPFEILIIDNGFISLKKENLPSCEYLHVLRTLPRIGVSQARNIGATIASGDYIAFLDDDDSWDKGYLKHVYELIISSKPDIIVGCIENMQTMISLKGKDNLFKSKNDYISTLLVRNPGTIGSNVVVKKSALTESSGYDPYLITGEDKGLVLDLLLLDKSIAFSKKAIVYYRCHNAGERLSSSRKLVVGRMRFFWKYKKEMKLKEKVLNLMLTLNLFLKISSNDK</sequence>
<organism evidence="2 3">
    <name type="scientific">Aidingimonas halophila</name>
    <dbReference type="NCBI Taxonomy" id="574349"/>
    <lineage>
        <taxon>Bacteria</taxon>
        <taxon>Pseudomonadati</taxon>
        <taxon>Pseudomonadota</taxon>
        <taxon>Gammaproteobacteria</taxon>
        <taxon>Oceanospirillales</taxon>
        <taxon>Halomonadaceae</taxon>
        <taxon>Aidingimonas</taxon>
    </lineage>
</organism>
<dbReference type="GO" id="GO:0044010">
    <property type="term" value="P:single-species biofilm formation"/>
    <property type="evidence" value="ECO:0007669"/>
    <property type="project" value="TreeGrafter"/>
</dbReference>
<feature type="domain" description="Glycosyltransferase 2-like" evidence="1">
    <location>
        <begin position="10"/>
        <end position="164"/>
    </location>
</feature>
<accession>A0A1H3CGF9</accession>
<evidence type="ECO:0000259" key="1">
    <source>
        <dbReference type="Pfam" id="PF00535"/>
    </source>
</evidence>
<gene>
    <name evidence="2" type="ORF">SAMN05443545_1064</name>
</gene>
<dbReference type="GO" id="GO:0016740">
    <property type="term" value="F:transferase activity"/>
    <property type="evidence" value="ECO:0007669"/>
    <property type="project" value="UniProtKB-KW"/>
</dbReference>
<dbReference type="PANTHER" id="PTHR43685:SF2">
    <property type="entry name" value="GLYCOSYLTRANSFERASE 2-LIKE DOMAIN-CONTAINING PROTEIN"/>
    <property type="match status" value="1"/>
</dbReference>
<name>A0A1H3CGF9_9GAMM</name>
<dbReference type="InterPro" id="IPR001173">
    <property type="entry name" value="Glyco_trans_2-like"/>
</dbReference>
<proteinExistence type="predicted"/>
<dbReference type="Pfam" id="PF00535">
    <property type="entry name" value="Glycos_transf_2"/>
    <property type="match status" value="1"/>
</dbReference>
<dbReference type="Gene3D" id="3.90.550.10">
    <property type="entry name" value="Spore Coat Polysaccharide Biosynthesis Protein SpsA, Chain A"/>
    <property type="match status" value="1"/>
</dbReference>
<keyword evidence="3" id="KW-1185">Reference proteome</keyword>
<dbReference type="OrthoDB" id="9801954at2"/>
<dbReference type="RefSeq" id="WP_092570018.1">
    <property type="nucleotide sequence ID" value="NZ_BMXH01000010.1"/>
</dbReference>
<dbReference type="Proteomes" id="UP000198500">
    <property type="component" value="Unassembled WGS sequence"/>
</dbReference>
<dbReference type="CDD" id="cd00761">
    <property type="entry name" value="Glyco_tranf_GTA_type"/>
    <property type="match status" value="1"/>
</dbReference>
<dbReference type="AlphaFoldDB" id="A0A1H3CGF9"/>
<dbReference type="STRING" id="574349.SAMN05443545_1064"/>
<evidence type="ECO:0000313" key="2">
    <source>
        <dbReference type="EMBL" id="SDX52998.1"/>
    </source>
</evidence>
<dbReference type="InterPro" id="IPR050834">
    <property type="entry name" value="Glycosyltransf_2"/>
</dbReference>
<evidence type="ECO:0000313" key="3">
    <source>
        <dbReference type="Proteomes" id="UP000198500"/>
    </source>
</evidence>
<dbReference type="SUPFAM" id="SSF53448">
    <property type="entry name" value="Nucleotide-diphospho-sugar transferases"/>
    <property type="match status" value="1"/>
</dbReference>
<protein>
    <submittedName>
        <fullName evidence="2">Glycosyltransferase, GT2 family</fullName>
    </submittedName>
</protein>
<dbReference type="PANTHER" id="PTHR43685">
    <property type="entry name" value="GLYCOSYLTRANSFERASE"/>
    <property type="match status" value="1"/>
</dbReference>
<reference evidence="2 3" key="1">
    <citation type="submission" date="2016-10" db="EMBL/GenBank/DDBJ databases">
        <authorList>
            <person name="de Groot N.N."/>
        </authorList>
    </citation>
    <scope>NUCLEOTIDE SEQUENCE [LARGE SCALE GENOMIC DNA]</scope>
    <source>
        <strain evidence="2 3">DSM 19219</strain>
    </source>
</reference>
<dbReference type="InterPro" id="IPR029044">
    <property type="entry name" value="Nucleotide-diphossugar_trans"/>
</dbReference>
<keyword evidence="2" id="KW-0808">Transferase</keyword>